<gene>
    <name evidence="6" type="ORF">FHS42_000163</name>
</gene>
<keyword evidence="7" id="KW-1185">Reference proteome</keyword>
<dbReference type="SUPFAM" id="SSF53850">
    <property type="entry name" value="Periplasmic binding protein-like II"/>
    <property type="match status" value="1"/>
</dbReference>
<dbReference type="PANTHER" id="PTHR30346:SF30">
    <property type="entry name" value="SMALL NEUTRAL PROTEASE REGULATORY PROTEIN"/>
    <property type="match status" value="1"/>
</dbReference>
<dbReference type="Proteomes" id="UP000588098">
    <property type="component" value="Unassembled WGS sequence"/>
</dbReference>
<protein>
    <submittedName>
        <fullName evidence="6">DNA-binding transcriptional LysR family regulator</fullName>
    </submittedName>
</protein>
<dbReference type="PROSITE" id="PS50931">
    <property type="entry name" value="HTH_LYSR"/>
    <property type="match status" value="1"/>
</dbReference>
<dbReference type="PANTHER" id="PTHR30346">
    <property type="entry name" value="TRANSCRIPTIONAL DUAL REGULATOR HCAR-RELATED"/>
    <property type="match status" value="1"/>
</dbReference>
<dbReference type="PRINTS" id="PR00039">
    <property type="entry name" value="HTHLYSR"/>
</dbReference>
<evidence type="ECO:0000256" key="2">
    <source>
        <dbReference type="ARBA" id="ARBA00023015"/>
    </source>
</evidence>
<evidence type="ECO:0000259" key="5">
    <source>
        <dbReference type="PROSITE" id="PS50931"/>
    </source>
</evidence>
<comment type="similarity">
    <text evidence="1">Belongs to the LysR transcriptional regulatory family.</text>
</comment>
<dbReference type="InterPro" id="IPR036390">
    <property type="entry name" value="WH_DNA-bd_sf"/>
</dbReference>
<feature type="domain" description="HTH lysR-type" evidence="5">
    <location>
        <begin position="3"/>
        <end position="60"/>
    </location>
</feature>
<dbReference type="Gene3D" id="1.10.10.10">
    <property type="entry name" value="Winged helix-like DNA-binding domain superfamily/Winged helix DNA-binding domain"/>
    <property type="match status" value="1"/>
</dbReference>
<dbReference type="InterPro" id="IPR000847">
    <property type="entry name" value="LysR_HTH_N"/>
</dbReference>
<dbReference type="InterPro" id="IPR036388">
    <property type="entry name" value="WH-like_DNA-bd_sf"/>
</dbReference>
<dbReference type="GO" id="GO:0032993">
    <property type="term" value="C:protein-DNA complex"/>
    <property type="evidence" value="ECO:0007669"/>
    <property type="project" value="TreeGrafter"/>
</dbReference>
<dbReference type="Gene3D" id="3.40.190.10">
    <property type="entry name" value="Periplasmic binding protein-like II"/>
    <property type="match status" value="2"/>
</dbReference>
<keyword evidence="4" id="KW-0804">Transcription</keyword>
<organism evidence="6 7">
    <name type="scientific">Streptomyces zagrosensis</name>
    <dbReference type="NCBI Taxonomy" id="1042984"/>
    <lineage>
        <taxon>Bacteria</taxon>
        <taxon>Bacillati</taxon>
        <taxon>Actinomycetota</taxon>
        <taxon>Actinomycetes</taxon>
        <taxon>Kitasatosporales</taxon>
        <taxon>Streptomycetaceae</taxon>
        <taxon>Streptomyces</taxon>
    </lineage>
</organism>
<dbReference type="Pfam" id="PF03466">
    <property type="entry name" value="LysR_substrate"/>
    <property type="match status" value="1"/>
</dbReference>
<name>A0A7W9Q425_9ACTN</name>
<dbReference type="GO" id="GO:0003677">
    <property type="term" value="F:DNA binding"/>
    <property type="evidence" value="ECO:0007669"/>
    <property type="project" value="UniProtKB-KW"/>
</dbReference>
<dbReference type="AlphaFoldDB" id="A0A7W9Q425"/>
<evidence type="ECO:0000256" key="1">
    <source>
        <dbReference type="ARBA" id="ARBA00009437"/>
    </source>
</evidence>
<dbReference type="InterPro" id="IPR005119">
    <property type="entry name" value="LysR_subst-bd"/>
</dbReference>
<keyword evidence="3 6" id="KW-0238">DNA-binding</keyword>
<sequence>MELELRHLRILVAIADAGSLTRAAAALLLSQPAVSTQLKRIETALGQPVFVREVTGVRPTRFGDEVIAHARNAVASADRIRESKRTAATEESAVRLGGSPGPVFSHLATRLSGLIDAPVASHQFPSAAWALDRLANDHLDLVAITDVFGYESKPQAGIVHAVIGVEPALVLLPIGHRLAGEKQVELVDLAEESWTMSPLERDGGDRAAFVAICVAAGFAPRIDHDIVDTGTAFDLVIQGAALALAQGGVRMREGMAAKRLTGDPIRVRHVLAWRDPGRLVGSQGTLIEAAKEGFAGRRLAADLE</sequence>
<evidence type="ECO:0000313" key="7">
    <source>
        <dbReference type="Proteomes" id="UP000588098"/>
    </source>
</evidence>
<dbReference type="Pfam" id="PF00126">
    <property type="entry name" value="HTH_1"/>
    <property type="match status" value="1"/>
</dbReference>
<dbReference type="SUPFAM" id="SSF46785">
    <property type="entry name" value="Winged helix' DNA-binding domain"/>
    <property type="match status" value="1"/>
</dbReference>
<comment type="caution">
    <text evidence="6">The sequence shown here is derived from an EMBL/GenBank/DDBJ whole genome shotgun (WGS) entry which is preliminary data.</text>
</comment>
<proteinExistence type="inferred from homology"/>
<evidence type="ECO:0000256" key="3">
    <source>
        <dbReference type="ARBA" id="ARBA00023125"/>
    </source>
</evidence>
<evidence type="ECO:0000256" key="4">
    <source>
        <dbReference type="ARBA" id="ARBA00023163"/>
    </source>
</evidence>
<evidence type="ECO:0000313" key="6">
    <source>
        <dbReference type="EMBL" id="MBB5933145.1"/>
    </source>
</evidence>
<dbReference type="RefSeq" id="WP_184568520.1">
    <property type="nucleotide sequence ID" value="NZ_JACHJL010000001.1"/>
</dbReference>
<reference evidence="6 7" key="1">
    <citation type="submission" date="2020-08" db="EMBL/GenBank/DDBJ databases">
        <title>Genomic Encyclopedia of Type Strains, Phase III (KMG-III): the genomes of soil and plant-associated and newly described type strains.</title>
        <authorList>
            <person name="Whitman W."/>
        </authorList>
    </citation>
    <scope>NUCLEOTIDE SEQUENCE [LARGE SCALE GENOMIC DNA]</scope>
    <source>
        <strain evidence="6 7">CECT 8305</strain>
    </source>
</reference>
<dbReference type="EMBL" id="JACHJL010000001">
    <property type="protein sequence ID" value="MBB5933145.1"/>
    <property type="molecule type" value="Genomic_DNA"/>
</dbReference>
<dbReference type="GO" id="GO:0003700">
    <property type="term" value="F:DNA-binding transcription factor activity"/>
    <property type="evidence" value="ECO:0007669"/>
    <property type="project" value="InterPro"/>
</dbReference>
<accession>A0A7W9Q425</accession>
<keyword evidence="2" id="KW-0805">Transcription regulation</keyword>